<dbReference type="EMBL" id="UYIT01000003">
    <property type="protein sequence ID" value="VDG87614.1"/>
    <property type="molecule type" value="Genomic_DNA"/>
</dbReference>
<sequence>MTSLKTSIKTITYLSDTGCLEIQGASLVTLVWGISPRQPSGKNIIRWLLKKRTNGSVRYCQYTSVPTMKTQHDHYDRLSVRLSVIISRLLAGESLELKALADEFGVSERTLQRDFQQRLIHLDLEHSSGSYRLTCRTGREHSPNTFAFIRNSGISGIIPAQNRRLIRLITSNSGSSPCLIGHGGLPSPVTQTACFLELAEAIRDYRAVTLLVNGKSYEAVAPRRLIFQSKNWFLVATRTRNLQVFRMEDVNAVTVLDTSFRRKPELDALTASEEFISALPHFRFISDVIQTFRE</sequence>
<dbReference type="PROSITE" id="PS52050">
    <property type="entry name" value="WYL"/>
    <property type="match status" value="1"/>
</dbReference>
<evidence type="ECO:0000313" key="2">
    <source>
        <dbReference type="Proteomes" id="UP000274225"/>
    </source>
</evidence>
<organism evidence="1 2">
    <name type="scientific">Shigella dysenteriae</name>
    <dbReference type="NCBI Taxonomy" id="622"/>
    <lineage>
        <taxon>Bacteria</taxon>
        <taxon>Pseudomonadati</taxon>
        <taxon>Pseudomonadota</taxon>
        <taxon>Gammaproteobacteria</taxon>
        <taxon>Enterobacterales</taxon>
        <taxon>Enterobacteriaceae</taxon>
        <taxon>Shigella</taxon>
    </lineage>
</organism>
<evidence type="ECO:0000313" key="1">
    <source>
        <dbReference type="EMBL" id="VDG87614.1"/>
    </source>
</evidence>
<name>A0A3P6LMG9_SHIDY</name>
<accession>A0A3P6LMG9</accession>
<gene>
    <name evidence="1" type="ORF">NCTC11868_01714</name>
</gene>
<proteinExistence type="predicted"/>
<dbReference type="AlphaFoldDB" id="A0A3P6LMG9"/>
<protein>
    <submittedName>
        <fullName evidence="1">Putative bacteriophage protein</fullName>
    </submittedName>
</protein>
<reference evidence="1 2" key="1">
    <citation type="submission" date="2018-11" db="EMBL/GenBank/DDBJ databases">
        <authorList>
            <consortium name="Pathogen Informatics"/>
        </authorList>
    </citation>
    <scope>NUCLEOTIDE SEQUENCE [LARGE SCALE GENOMIC DNA]</scope>
    <source>
        <strain evidence="1 2">NCTC11868</strain>
    </source>
</reference>
<dbReference type="Proteomes" id="UP000274225">
    <property type="component" value="Unassembled WGS sequence"/>
</dbReference>